<name>A0A813Q3K9_9BILA</name>
<feature type="transmembrane region" description="Helical" evidence="8">
    <location>
        <begin position="12"/>
        <end position="35"/>
    </location>
</feature>
<feature type="transmembrane region" description="Helical" evidence="8">
    <location>
        <begin position="86"/>
        <end position="107"/>
    </location>
</feature>
<evidence type="ECO:0000256" key="4">
    <source>
        <dbReference type="ARBA" id="ARBA00023040"/>
    </source>
</evidence>
<dbReference type="PANTHER" id="PTHR24243">
    <property type="entry name" value="G-PROTEIN COUPLED RECEPTOR"/>
    <property type="match status" value="1"/>
</dbReference>
<comment type="caution">
    <text evidence="10">The sequence shown here is derived from an EMBL/GenBank/DDBJ whole genome shotgun (WGS) entry which is preliminary data.</text>
</comment>
<dbReference type="PRINTS" id="PR00237">
    <property type="entry name" value="GPCRRHODOPSN"/>
</dbReference>
<dbReference type="GO" id="GO:0004930">
    <property type="term" value="F:G protein-coupled receptor activity"/>
    <property type="evidence" value="ECO:0007669"/>
    <property type="project" value="UniProtKB-KW"/>
</dbReference>
<feature type="transmembrane region" description="Helical" evidence="8">
    <location>
        <begin position="170"/>
        <end position="198"/>
    </location>
</feature>
<feature type="transmembrane region" description="Helical" evidence="8">
    <location>
        <begin position="127"/>
        <end position="150"/>
    </location>
</feature>
<evidence type="ECO:0000313" key="11">
    <source>
        <dbReference type="Proteomes" id="UP000663860"/>
    </source>
</evidence>
<dbReference type="SUPFAM" id="SSF81321">
    <property type="entry name" value="Family A G protein-coupled receptor-like"/>
    <property type="match status" value="1"/>
</dbReference>
<proteinExistence type="predicted"/>
<keyword evidence="4" id="KW-0297">G-protein coupled receptor</keyword>
<keyword evidence="5 8" id="KW-0472">Membrane</keyword>
<keyword evidence="2 8" id="KW-0812">Transmembrane</keyword>
<keyword evidence="7" id="KW-0807">Transducer</keyword>
<protein>
    <recommendedName>
        <fullName evidence="9">G-protein coupled receptors family 1 profile domain-containing protein</fullName>
    </recommendedName>
</protein>
<dbReference type="InterPro" id="IPR000276">
    <property type="entry name" value="GPCR_Rhodpsn"/>
</dbReference>
<evidence type="ECO:0000256" key="8">
    <source>
        <dbReference type="SAM" id="Phobius"/>
    </source>
</evidence>
<keyword evidence="6" id="KW-0675">Receptor</keyword>
<dbReference type="Proteomes" id="UP000663860">
    <property type="component" value="Unassembled WGS sequence"/>
</dbReference>
<dbReference type="AlphaFoldDB" id="A0A813Q3K9"/>
<dbReference type="GO" id="GO:0005886">
    <property type="term" value="C:plasma membrane"/>
    <property type="evidence" value="ECO:0007669"/>
    <property type="project" value="TreeGrafter"/>
</dbReference>
<sequence>MSASLAEITTKLAQIVLPVIIVAGIVGNSLNIIILNRPNLRSHACSKYFSALASNNLIYSVFIISTFLSNGFNINGQIVSDALCKILQYTGNVCAFLSPYFIILASIDRFCASSSNATLRRFSNIVVAKYFILIVVSCTLLLYINSLVLYELYDDGYGCTSRSKTIFNQVFLLIQVLLFTAVPPILMLIFGFLTIYNINRSRVLQQVTRSYRRTEGQLIRILFLQVILYILLNTPLCILYLMLIIPSDFIPTAQFFIAFTVTQIFFHLSYTTPFFLYILSARVYRDELIHLVSKICHVRRRVRIQPMSMTNQLNRTTARN</sequence>
<dbReference type="PROSITE" id="PS50262">
    <property type="entry name" value="G_PROTEIN_RECEP_F1_2"/>
    <property type="match status" value="1"/>
</dbReference>
<feature type="transmembrane region" description="Helical" evidence="8">
    <location>
        <begin position="56"/>
        <end position="74"/>
    </location>
</feature>
<feature type="transmembrane region" description="Helical" evidence="8">
    <location>
        <begin position="218"/>
        <end position="243"/>
    </location>
</feature>
<feature type="transmembrane region" description="Helical" evidence="8">
    <location>
        <begin position="255"/>
        <end position="279"/>
    </location>
</feature>
<dbReference type="InterPro" id="IPR017452">
    <property type="entry name" value="GPCR_Rhodpsn_7TM"/>
</dbReference>
<dbReference type="Pfam" id="PF00001">
    <property type="entry name" value="7tm_1"/>
    <property type="match status" value="1"/>
</dbReference>
<evidence type="ECO:0000313" key="10">
    <source>
        <dbReference type="EMBL" id="CAF0761490.1"/>
    </source>
</evidence>
<reference evidence="10" key="1">
    <citation type="submission" date="2021-02" db="EMBL/GenBank/DDBJ databases">
        <authorList>
            <person name="Nowell W R."/>
        </authorList>
    </citation>
    <scope>NUCLEOTIDE SEQUENCE</scope>
</reference>
<dbReference type="PANTHER" id="PTHR24243:SF233">
    <property type="entry name" value="THYROTROPIN-RELEASING HORMONE RECEPTOR"/>
    <property type="match status" value="1"/>
</dbReference>
<dbReference type="Gene3D" id="1.20.1070.10">
    <property type="entry name" value="Rhodopsin 7-helix transmembrane proteins"/>
    <property type="match status" value="1"/>
</dbReference>
<organism evidence="10 11">
    <name type="scientific">Adineta steineri</name>
    <dbReference type="NCBI Taxonomy" id="433720"/>
    <lineage>
        <taxon>Eukaryota</taxon>
        <taxon>Metazoa</taxon>
        <taxon>Spiralia</taxon>
        <taxon>Gnathifera</taxon>
        <taxon>Rotifera</taxon>
        <taxon>Eurotatoria</taxon>
        <taxon>Bdelloidea</taxon>
        <taxon>Adinetida</taxon>
        <taxon>Adinetidae</taxon>
        <taxon>Adineta</taxon>
    </lineage>
</organism>
<feature type="domain" description="G-protein coupled receptors family 1 profile" evidence="9">
    <location>
        <begin position="27"/>
        <end position="277"/>
    </location>
</feature>
<gene>
    <name evidence="10" type="ORF">IZO911_LOCUS4742</name>
</gene>
<evidence type="ECO:0000256" key="1">
    <source>
        <dbReference type="ARBA" id="ARBA00004141"/>
    </source>
</evidence>
<evidence type="ECO:0000256" key="3">
    <source>
        <dbReference type="ARBA" id="ARBA00022989"/>
    </source>
</evidence>
<evidence type="ECO:0000259" key="9">
    <source>
        <dbReference type="PROSITE" id="PS50262"/>
    </source>
</evidence>
<keyword evidence="3 8" id="KW-1133">Transmembrane helix</keyword>
<accession>A0A813Q3K9</accession>
<evidence type="ECO:0000256" key="6">
    <source>
        <dbReference type="ARBA" id="ARBA00023170"/>
    </source>
</evidence>
<evidence type="ECO:0000256" key="5">
    <source>
        <dbReference type="ARBA" id="ARBA00023136"/>
    </source>
</evidence>
<dbReference type="EMBL" id="CAJNOE010000027">
    <property type="protein sequence ID" value="CAF0761490.1"/>
    <property type="molecule type" value="Genomic_DNA"/>
</dbReference>
<evidence type="ECO:0000256" key="7">
    <source>
        <dbReference type="ARBA" id="ARBA00023224"/>
    </source>
</evidence>
<evidence type="ECO:0000256" key="2">
    <source>
        <dbReference type="ARBA" id="ARBA00022692"/>
    </source>
</evidence>
<comment type="subcellular location">
    <subcellularLocation>
        <location evidence="1">Membrane</location>
        <topology evidence="1">Multi-pass membrane protein</topology>
    </subcellularLocation>
</comment>